<dbReference type="AlphaFoldDB" id="A0A161XIG1"/>
<feature type="transmembrane region" description="Helical" evidence="8">
    <location>
        <begin position="53"/>
        <end position="71"/>
    </location>
</feature>
<protein>
    <recommendedName>
        <fullName evidence="11">DUF2029 domain-containing protein</fullName>
    </recommendedName>
</protein>
<feature type="transmembrane region" description="Helical" evidence="8">
    <location>
        <begin position="401"/>
        <end position="421"/>
    </location>
</feature>
<dbReference type="InterPro" id="IPR049829">
    <property type="entry name" value="MptA/B-like"/>
</dbReference>
<feature type="transmembrane region" description="Helical" evidence="8">
    <location>
        <begin position="262"/>
        <end position="295"/>
    </location>
</feature>
<evidence type="ECO:0000313" key="10">
    <source>
        <dbReference type="Proteomes" id="UP000076512"/>
    </source>
</evidence>
<evidence type="ECO:0000256" key="4">
    <source>
        <dbReference type="ARBA" id="ARBA00022692"/>
    </source>
</evidence>
<comment type="caution">
    <text evidence="9">The sequence shown here is derived from an EMBL/GenBank/DDBJ whole genome shotgun (WGS) entry which is preliminary data.</text>
</comment>
<proteinExistence type="inferred from homology"/>
<name>A0A161XIG1_9NOCA</name>
<dbReference type="NCBIfam" id="NF038066">
    <property type="entry name" value="MptB"/>
    <property type="match status" value="1"/>
</dbReference>
<feature type="transmembrane region" description="Helical" evidence="8">
    <location>
        <begin position="427"/>
        <end position="454"/>
    </location>
</feature>
<comment type="similarity">
    <text evidence="7">Belongs to the MptA/B family.</text>
</comment>
<keyword evidence="6 8" id="KW-0472">Membrane</keyword>
<feature type="transmembrane region" description="Helical" evidence="8">
    <location>
        <begin position="466"/>
        <end position="486"/>
    </location>
</feature>
<dbReference type="STRING" id="455432.AWN90_33215"/>
<evidence type="ECO:0000313" key="9">
    <source>
        <dbReference type="EMBL" id="KZM73488.1"/>
    </source>
</evidence>
<evidence type="ECO:0000256" key="6">
    <source>
        <dbReference type="ARBA" id="ARBA00023136"/>
    </source>
</evidence>
<keyword evidence="4 8" id="KW-0812">Transmembrane</keyword>
<dbReference type="Proteomes" id="UP000076512">
    <property type="component" value="Unassembled WGS sequence"/>
</dbReference>
<keyword evidence="5 8" id="KW-1133">Transmembrane helix</keyword>
<comment type="subcellular location">
    <subcellularLocation>
        <location evidence="1">Membrane</location>
        <topology evidence="1">Multi-pass membrane protein</topology>
    </subcellularLocation>
</comment>
<reference evidence="9 10" key="1">
    <citation type="submission" date="2016-04" db="EMBL/GenBank/DDBJ databases">
        <authorList>
            <person name="Evans L.H."/>
            <person name="Alamgir A."/>
            <person name="Owens N."/>
            <person name="Weber N.D."/>
            <person name="Virtaneva K."/>
            <person name="Barbian K."/>
            <person name="Babar A."/>
            <person name="Rosenke K."/>
        </authorList>
    </citation>
    <scope>NUCLEOTIDE SEQUENCE [LARGE SCALE GENOMIC DNA]</scope>
    <source>
        <strain evidence="9 10">IFM 0406</strain>
    </source>
</reference>
<evidence type="ECO:0008006" key="11">
    <source>
        <dbReference type="Google" id="ProtNLM"/>
    </source>
</evidence>
<sequence length="513" mass="53811">MIGLRLRRIRLLGTTGAVVMAISALGVGAQPVHQNPVSGIRVAGLFARVPTAMLAMCMIGMVAVVLAWLLLGRFTIGATGRITRSQLDRTLLLWVAPLAAAPPMFSNDVYSYLAQSEIAQRGMDPYVVGPATGLGLDNVLTDNVPNIWRLTAAPYEPLFLWIGRGIATITGDSILLGVWSHRALELGGLMLVVWALPRLARRAGVSPVAALWLGAANPLVLFHLIAGVHNETLMLGLMLIGLEICLRALPTNIGAGRMDRRAWALLMGGVVVIALASMIKFPAIVALGFVGAALARRWGRRPLPLLIVAAGFGVVAGATIVLVCWGSGLGFGWVHTLDTARVVRSWMSLPTAVGIVTGFGGVLLGLGDHTDALLSITRPVALVAAGFIGLRMLIATWTGRLHPIAALGVSLGAVVLLSPVVQPWYLLWAIVPLAAGAATSAFRVPAVVFSVIVAVVEMPRGADFEVFQIVEAALAAVAVTVVFIALTRGSLPYGRVTPVTEEAAVGRCGCEAP</sequence>
<feature type="transmembrane region" description="Helical" evidence="8">
    <location>
        <begin position="208"/>
        <end position="226"/>
    </location>
</feature>
<evidence type="ECO:0000256" key="5">
    <source>
        <dbReference type="ARBA" id="ARBA00022989"/>
    </source>
</evidence>
<evidence type="ECO:0000256" key="3">
    <source>
        <dbReference type="ARBA" id="ARBA00022679"/>
    </source>
</evidence>
<feature type="transmembrane region" description="Helical" evidence="8">
    <location>
        <begin position="372"/>
        <end position="394"/>
    </location>
</feature>
<accession>A0A161XIG1</accession>
<evidence type="ECO:0000256" key="7">
    <source>
        <dbReference type="ARBA" id="ARBA00043987"/>
    </source>
</evidence>
<gene>
    <name evidence="9" type="ORF">AWN90_33215</name>
</gene>
<dbReference type="Pfam" id="PF26314">
    <property type="entry name" value="MptA_B_family"/>
    <property type="match status" value="1"/>
</dbReference>
<evidence type="ECO:0000256" key="8">
    <source>
        <dbReference type="SAM" id="Phobius"/>
    </source>
</evidence>
<evidence type="ECO:0000256" key="2">
    <source>
        <dbReference type="ARBA" id="ARBA00022676"/>
    </source>
</evidence>
<feature type="transmembrane region" description="Helical" evidence="8">
    <location>
        <begin position="346"/>
        <end position="366"/>
    </location>
</feature>
<organism evidence="9 10">
    <name type="scientific">Nocardia terpenica</name>
    <dbReference type="NCBI Taxonomy" id="455432"/>
    <lineage>
        <taxon>Bacteria</taxon>
        <taxon>Bacillati</taxon>
        <taxon>Actinomycetota</taxon>
        <taxon>Actinomycetes</taxon>
        <taxon>Mycobacteriales</taxon>
        <taxon>Nocardiaceae</taxon>
        <taxon>Nocardia</taxon>
    </lineage>
</organism>
<keyword evidence="2" id="KW-0328">Glycosyltransferase</keyword>
<dbReference type="EMBL" id="LWGR01000007">
    <property type="protein sequence ID" value="KZM73488.1"/>
    <property type="molecule type" value="Genomic_DNA"/>
</dbReference>
<dbReference type="GO" id="GO:0016020">
    <property type="term" value="C:membrane"/>
    <property type="evidence" value="ECO:0007669"/>
    <property type="project" value="UniProtKB-SubCell"/>
</dbReference>
<keyword evidence="10" id="KW-1185">Reference proteome</keyword>
<dbReference type="GO" id="GO:0016757">
    <property type="term" value="F:glycosyltransferase activity"/>
    <property type="evidence" value="ECO:0007669"/>
    <property type="project" value="UniProtKB-KW"/>
</dbReference>
<keyword evidence="3" id="KW-0808">Transferase</keyword>
<evidence type="ECO:0000256" key="1">
    <source>
        <dbReference type="ARBA" id="ARBA00004141"/>
    </source>
</evidence>
<dbReference type="RefSeq" id="WP_067590932.1">
    <property type="nucleotide sequence ID" value="NZ_JABMCZ010000001.1"/>
</dbReference>
<feature type="transmembrane region" description="Helical" evidence="8">
    <location>
        <begin position="307"/>
        <end position="334"/>
    </location>
</feature>